<dbReference type="Pfam" id="PF01053">
    <property type="entry name" value="Cys_Met_Meta_PP"/>
    <property type="match status" value="1"/>
</dbReference>
<dbReference type="InterPro" id="IPR000277">
    <property type="entry name" value="Cys/Met-Metab_PyrdxlP-dep_enz"/>
</dbReference>
<dbReference type="PANTHER" id="PTHR11808">
    <property type="entry name" value="TRANS-SULFURATION ENZYME FAMILY MEMBER"/>
    <property type="match status" value="1"/>
</dbReference>
<dbReference type="GO" id="GO:0016846">
    <property type="term" value="F:carbon-sulfur lyase activity"/>
    <property type="evidence" value="ECO:0007669"/>
    <property type="project" value="TreeGrafter"/>
</dbReference>
<keyword evidence="2 3" id="KW-0663">Pyridoxal phosphate</keyword>
<dbReference type="InterPro" id="IPR015421">
    <property type="entry name" value="PyrdxlP-dep_Trfase_major"/>
</dbReference>
<dbReference type="InterPro" id="IPR015424">
    <property type="entry name" value="PyrdxlP-dep_Trfase"/>
</dbReference>
<organism evidence="4 5">
    <name type="scientific">Metschnikowia bicuspidata</name>
    <dbReference type="NCBI Taxonomy" id="27322"/>
    <lineage>
        <taxon>Eukaryota</taxon>
        <taxon>Fungi</taxon>
        <taxon>Dikarya</taxon>
        <taxon>Ascomycota</taxon>
        <taxon>Saccharomycotina</taxon>
        <taxon>Pichiomycetes</taxon>
        <taxon>Metschnikowiaceae</taxon>
        <taxon>Metschnikowia</taxon>
    </lineage>
</organism>
<protein>
    <submittedName>
        <fullName evidence="4">PLP-dependent transferase</fullName>
    </submittedName>
</protein>
<evidence type="ECO:0000256" key="1">
    <source>
        <dbReference type="ARBA" id="ARBA00001933"/>
    </source>
</evidence>
<dbReference type="Gene3D" id="3.90.1150.10">
    <property type="entry name" value="Aspartate Aminotransferase, domain 1"/>
    <property type="match status" value="1"/>
</dbReference>
<dbReference type="Gene3D" id="3.40.640.10">
    <property type="entry name" value="Type I PLP-dependent aspartate aminotransferase-like (Major domain)"/>
    <property type="match status" value="1"/>
</dbReference>
<comment type="similarity">
    <text evidence="3">Belongs to the trans-sulfuration enzymes family.</text>
</comment>
<dbReference type="EMBL" id="ML004455">
    <property type="protein sequence ID" value="RKP30635.1"/>
    <property type="molecule type" value="Genomic_DNA"/>
</dbReference>
<sequence>MPEDIVYSREAHPNGVLIEEAICSITNSHAVVYSGVSAFVAAVTLLNPKKLFMGQDYHGCRGYSNSLIQGDLVHIETPVNPNSWCTDIQYYADKPHQKGAKHMMDSNFGPLQDPFEFGTNIVMHSATNHFGGHSVLLAGLLLTKDQKAKNDLKIDIICLGTNIGNLEASLLYRSLKTFELRVKKQSENATALVNFLVEKESKFPELQAIHYSSLEKEEFVEKQLKGIHSLTFSINLKSEQAARLLSSKLKYFTHATSLGGVESLIEWRRIISVRLEQIEDLIEDLNQALSLVWRTQGHEVFSSRST</sequence>
<dbReference type="GO" id="GO:0005737">
    <property type="term" value="C:cytoplasm"/>
    <property type="evidence" value="ECO:0007669"/>
    <property type="project" value="TreeGrafter"/>
</dbReference>
<dbReference type="SUPFAM" id="SSF53383">
    <property type="entry name" value="PLP-dependent transferases"/>
    <property type="match status" value="1"/>
</dbReference>
<reference evidence="5" key="1">
    <citation type="journal article" date="2018" name="Nat. Microbiol.">
        <title>Leveraging single-cell genomics to expand the fungal tree of life.</title>
        <authorList>
            <person name="Ahrendt S.R."/>
            <person name="Quandt C.A."/>
            <person name="Ciobanu D."/>
            <person name="Clum A."/>
            <person name="Salamov A."/>
            <person name="Andreopoulos B."/>
            <person name="Cheng J.F."/>
            <person name="Woyke T."/>
            <person name="Pelin A."/>
            <person name="Henrissat B."/>
            <person name="Reynolds N.K."/>
            <person name="Benny G.L."/>
            <person name="Smith M.E."/>
            <person name="James T.Y."/>
            <person name="Grigoriev I.V."/>
        </authorList>
    </citation>
    <scope>NUCLEOTIDE SEQUENCE [LARGE SCALE GENOMIC DNA]</scope>
    <source>
        <strain evidence="5">Baker2002</strain>
    </source>
</reference>
<dbReference type="InterPro" id="IPR015422">
    <property type="entry name" value="PyrdxlP-dep_Trfase_small"/>
</dbReference>
<dbReference type="GO" id="GO:0019346">
    <property type="term" value="P:transsulfuration"/>
    <property type="evidence" value="ECO:0007669"/>
    <property type="project" value="InterPro"/>
</dbReference>
<evidence type="ECO:0000313" key="5">
    <source>
        <dbReference type="Proteomes" id="UP000268321"/>
    </source>
</evidence>
<keyword evidence="5" id="KW-1185">Reference proteome</keyword>
<dbReference type="PANTHER" id="PTHR11808:SF35">
    <property type="entry name" value="CYSTATHIONINE GAMMA-SYNTHASE (AFU_ORTHOLOGUE AFUA_7G01590)"/>
    <property type="match status" value="1"/>
</dbReference>
<dbReference type="Proteomes" id="UP000268321">
    <property type="component" value="Unassembled WGS sequence"/>
</dbReference>
<comment type="cofactor">
    <cofactor evidence="1 3">
        <name>pyridoxal 5'-phosphate</name>
        <dbReference type="ChEBI" id="CHEBI:597326"/>
    </cofactor>
</comment>
<dbReference type="GO" id="GO:0030170">
    <property type="term" value="F:pyridoxal phosphate binding"/>
    <property type="evidence" value="ECO:0007669"/>
    <property type="project" value="InterPro"/>
</dbReference>
<name>A0A4P9ZCL8_9ASCO</name>
<evidence type="ECO:0000256" key="3">
    <source>
        <dbReference type="RuleBase" id="RU362118"/>
    </source>
</evidence>
<proteinExistence type="inferred from homology"/>
<keyword evidence="4" id="KW-0808">Transferase</keyword>
<dbReference type="OrthoDB" id="3512640at2759"/>
<dbReference type="AlphaFoldDB" id="A0A4P9ZCL8"/>
<evidence type="ECO:0000256" key="2">
    <source>
        <dbReference type="ARBA" id="ARBA00022898"/>
    </source>
</evidence>
<accession>A0A4P9ZCL8</accession>
<gene>
    <name evidence="4" type="ORF">METBISCDRAFT_30807</name>
</gene>
<dbReference type="GO" id="GO:0016740">
    <property type="term" value="F:transferase activity"/>
    <property type="evidence" value="ECO:0007669"/>
    <property type="project" value="UniProtKB-KW"/>
</dbReference>
<evidence type="ECO:0000313" key="4">
    <source>
        <dbReference type="EMBL" id="RKP30635.1"/>
    </source>
</evidence>